<dbReference type="EMBL" id="PYMC01000009">
    <property type="protein sequence ID" value="PSW04441.1"/>
    <property type="molecule type" value="Genomic_DNA"/>
</dbReference>
<dbReference type="AlphaFoldDB" id="A0A2T3MX19"/>
<protein>
    <submittedName>
        <fullName evidence="1">Uncharacterized protein</fullName>
    </submittedName>
</protein>
<dbReference type="GO" id="GO:0003677">
    <property type="term" value="F:DNA binding"/>
    <property type="evidence" value="ECO:0007669"/>
    <property type="project" value="InterPro"/>
</dbReference>
<gene>
    <name evidence="1" type="ORF">C9I89_14070</name>
</gene>
<proteinExistence type="predicted"/>
<dbReference type="InterPro" id="IPR001387">
    <property type="entry name" value="Cro/C1-type_HTH"/>
</dbReference>
<dbReference type="Gene3D" id="1.10.260.40">
    <property type="entry name" value="lambda repressor-like DNA-binding domains"/>
    <property type="match status" value="1"/>
</dbReference>
<sequence length="277" mass="32249">MQNPLELFKRNRFASILQQHRKALKMSQNEMASCLANSHILFKNVTQSMISQWENAASEPPFIRRVGLAAFFLQPYQFDDNEQKILNKTFLNKTELDDSTLAYNYPVTRIEKTELHKLAAGDLALITHAHQKKYLETLEETLSYLDSKNPTVITFLHRTTIIGHYILDMPAANHIRVLSFLAINPACFIKMLDHFQQLSQEKIITFPMPDPTGEQFFSDIYFNRVVSPSAIPFFTGSHQQLYSNPFWKMIQQKNNLDFTRLRFEMLKTPRLSETVIK</sequence>
<dbReference type="RefSeq" id="WP_107283970.1">
    <property type="nucleotide sequence ID" value="NZ_PYMC01000009.1"/>
</dbReference>
<dbReference type="CDD" id="cd00093">
    <property type="entry name" value="HTH_XRE"/>
    <property type="match status" value="1"/>
</dbReference>
<keyword evidence="2" id="KW-1185">Reference proteome</keyword>
<evidence type="ECO:0000313" key="2">
    <source>
        <dbReference type="Proteomes" id="UP000240904"/>
    </source>
</evidence>
<dbReference type="InterPro" id="IPR010982">
    <property type="entry name" value="Lambda_DNA-bd_dom_sf"/>
</dbReference>
<dbReference type="Proteomes" id="UP000240904">
    <property type="component" value="Unassembled WGS sequence"/>
</dbReference>
<reference evidence="1 2" key="1">
    <citation type="submission" date="2018-03" db="EMBL/GenBank/DDBJ databases">
        <title>Whole genome sequencing of Histamine producing bacteria.</title>
        <authorList>
            <person name="Butler K."/>
        </authorList>
    </citation>
    <scope>NUCLEOTIDE SEQUENCE [LARGE SCALE GENOMIC DNA]</scope>
    <source>
        <strain evidence="1 2">DSM 16190</strain>
    </source>
</reference>
<dbReference type="SUPFAM" id="SSF47413">
    <property type="entry name" value="lambda repressor-like DNA-binding domains"/>
    <property type="match status" value="1"/>
</dbReference>
<evidence type="ECO:0000313" key="1">
    <source>
        <dbReference type="EMBL" id="PSW04441.1"/>
    </source>
</evidence>
<dbReference type="OrthoDB" id="5901358at2"/>
<accession>A0A2T3MX19</accession>
<name>A0A2T3MX19_9GAMM</name>
<comment type="caution">
    <text evidence="1">The sequence shown here is derived from an EMBL/GenBank/DDBJ whole genome shotgun (WGS) entry which is preliminary data.</text>
</comment>
<organism evidence="1 2">
    <name type="scientific">Photobacterium lipolyticum</name>
    <dbReference type="NCBI Taxonomy" id="266810"/>
    <lineage>
        <taxon>Bacteria</taxon>
        <taxon>Pseudomonadati</taxon>
        <taxon>Pseudomonadota</taxon>
        <taxon>Gammaproteobacteria</taxon>
        <taxon>Vibrionales</taxon>
        <taxon>Vibrionaceae</taxon>
        <taxon>Photobacterium</taxon>
    </lineage>
</organism>